<comment type="caution">
    <text evidence="9">The sequence shown here is derived from an EMBL/GenBank/DDBJ whole genome shotgun (WGS) entry which is preliminary data.</text>
</comment>
<dbReference type="EC" id="2.7.13.3" evidence="2"/>
<dbReference type="Proteomes" id="UP000715781">
    <property type="component" value="Unassembled WGS sequence"/>
</dbReference>
<feature type="transmembrane region" description="Helical" evidence="7">
    <location>
        <begin position="12"/>
        <end position="37"/>
    </location>
</feature>
<evidence type="ECO:0000256" key="5">
    <source>
        <dbReference type="ARBA" id="ARBA00023012"/>
    </source>
</evidence>
<dbReference type="SMART" id="SM00387">
    <property type="entry name" value="HATPase_c"/>
    <property type="match status" value="1"/>
</dbReference>
<evidence type="ECO:0000256" key="2">
    <source>
        <dbReference type="ARBA" id="ARBA00012438"/>
    </source>
</evidence>
<keyword evidence="6" id="KW-0175">Coiled coil</keyword>
<evidence type="ECO:0000256" key="1">
    <source>
        <dbReference type="ARBA" id="ARBA00000085"/>
    </source>
</evidence>
<dbReference type="PANTHER" id="PTHR43065:SF50">
    <property type="entry name" value="HISTIDINE KINASE"/>
    <property type="match status" value="1"/>
</dbReference>
<evidence type="ECO:0000313" key="9">
    <source>
        <dbReference type="EMBL" id="MBW4563012.1"/>
    </source>
</evidence>
<feature type="domain" description="Histidine kinase" evidence="8">
    <location>
        <begin position="152"/>
        <end position="409"/>
    </location>
</feature>
<keyword evidence="4 9" id="KW-0808">Transferase</keyword>
<dbReference type="Pfam" id="PF02518">
    <property type="entry name" value="HATPase_c"/>
    <property type="match status" value="1"/>
</dbReference>
<keyword evidence="3" id="KW-0597">Phosphoprotein</keyword>
<dbReference type="SMART" id="SM00388">
    <property type="entry name" value="HisKA"/>
    <property type="match status" value="1"/>
</dbReference>
<keyword evidence="4 9" id="KW-0418">Kinase</keyword>
<dbReference type="InterPro" id="IPR003594">
    <property type="entry name" value="HATPase_dom"/>
</dbReference>
<dbReference type="GO" id="GO:0000155">
    <property type="term" value="F:phosphorelay sensor kinase activity"/>
    <property type="evidence" value="ECO:0007669"/>
    <property type="project" value="InterPro"/>
</dbReference>
<keyword evidence="7" id="KW-0472">Membrane</keyword>
<keyword evidence="7" id="KW-0812">Transmembrane</keyword>
<dbReference type="SUPFAM" id="SSF47384">
    <property type="entry name" value="Homodimeric domain of signal transducing histidine kinase"/>
    <property type="match status" value="1"/>
</dbReference>
<dbReference type="SUPFAM" id="SSF55874">
    <property type="entry name" value="ATPase domain of HSP90 chaperone/DNA topoisomerase II/histidine kinase"/>
    <property type="match status" value="1"/>
</dbReference>
<reference evidence="9" key="2">
    <citation type="journal article" date="2022" name="Microbiol. Resour. Announc.">
        <title>Metagenome Sequencing to Explore Phylogenomics of Terrestrial Cyanobacteria.</title>
        <authorList>
            <person name="Ward R.D."/>
            <person name="Stajich J.E."/>
            <person name="Johansen J.R."/>
            <person name="Huntemann M."/>
            <person name="Clum A."/>
            <person name="Foster B."/>
            <person name="Foster B."/>
            <person name="Roux S."/>
            <person name="Palaniappan K."/>
            <person name="Varghese N."/>
            <person name="Mukherjee S."/>
            <person name="Reddy T.B.K."/>
            <person name="Daum C."/>
            <person name="Copeland A."/>
            <person name="Chen I.A."/>
            <person name="Ivanova N.N."/>
            <person name="Kyrpides N.C."/>
            <person name="Shapiro N."/>
            <person name="Eloe-Fadrosh E.A."/>
            <person name="Pietrasiak N."/>
        </authorList>
    </citation>
    <scope>NUCLEOTIDE SEQUENCE</scope>
    <source>
        <strain evidence="9">JT2-VF2</strain>
    </source>
</reference>
<evidence type="ECO:0000256" key="3">
    <source>
        <dbReference type="ARBA" id="ARBA00022553"/>
    </source>
</evidence>
<dbReference type="InterPro" id="IPR003661">
    <property type="entry name" value="HisK_dim/P_dom"/>
</dbReference>
<evidence type="ECO:0000256" key="6">
    <source>
        <dbReference type="SAM" id="Coils"/>
    </source>
</evidence>
<dbReference type="InterPro" id="IPR036097">
    <property type="entry name" value="HisK_dim/P_sf"/>
</dbReference>
<dbReference type="EMBL" id="JAHHHN010000010">
    <property type="protein sequence ID" value="MBW4563012.1"/>
    <property type="molecule type" value="Genomic_DNA"/>
</dbReference>
<name>A0A951UH13_9NOST</name>
<reference evidence="9" key="1">
    <citation type="submission" date="2021-05" db="EMBL/GenBank/DDBJ databases">
        <authorList>
            <person name="Pietrasiak N."/>
            <person name="Ward R."/>
            <person name="Stajich J.E."/>
            <person name="Kurbessoian T."/>
        </authorList>
    </citation>
    <scope>NUCLEOTIDE SEQUENCE</scope>
    <source>
        <strain evidence="9">JT2-VF2</strain>
    </source>
</reference>
<dbReference type="Gene3D" id="3.30.565.10">
    <property type="entry name" value="Histidine kinase-like ATPase, C-terminal domain"/>
    <property type="match status" value="1"/>
</dbReference>
<feature type="transmembrane region" description="Helical" evidence="7">
    <location>
        <begin position="44"/>
        <end position="64"/>
    </location>
</feature>
<dbReference type="InterPro" id="IPR004358">
    <property type="entry name" value="Sig_transdc_His_kin-like_C"/>
</dbReference>
<dbReference type="InterPro" id="IPR005467">
    <property type="entry name" value="His_kinase_dom"/>
</dbReference>
<comment type="catalytic activity">
    <reaction evidence="1">
        <text>ATP + protein L-histidine = ADP + protein N-phospho-L-histidine.</text>
        <dbReference type="EC" id="2.7.13.3"/>
    </reaction>
</comment>
<dbReference type="Pfam" id="PF00512">
    <property type="entry name" value="HisKA"/>
    <property type="match status" value="1"/>
</dbReference>
<dbReference type="PRINTS" id="PR00344">
    <property type="entry name" value="BCTRLSENSOR"/>
</dbReference>
<evidence type="ECO:0000256" key="4">
    <source>
        <dbReference type="ARBA" id="ARBA00022777"/>
    </source>
</evidence>
<keyword evidence="7" id="KW-1133">Transmembrane helix</keyword>
<keyword evidence="5" id="KW-0902">Two-component regulatory system</keyword>
<gene>
    <name evidence="9" type="ORF">KME32_18060</name>
</gene>
<evidence type="ECO:0000313" key="10">
    <source>
        <dbReference type="Proteomes" id="UP000715781"/>
    </source>
</evidence>
<evidence type="ECO:0000256" key="7">
    <source>
        <dbReference type="SAM" id="Phobius"/>
    </source>
</evidence>
<dbReference type="InterPro" id="IPR036890">
    <property type="entry name" value="HATPase_C_sf"/>
</dbReference>
<dbReference type="CDD" id="cd00082">
    <property type="entry name" value="HisKA"/>
    <property type="match status" value="1"/>
</dbReference>
<dbReference type="PROSITE" id="PS50109">
    <property type="entry name" value="HIS_KIN"/>
    <property type="match status" value="1"/>
</dbReference>
<dbReference type="AlphaFoldDB" id="A0A951UH13"/>
<dbReference type="PANTHER" id="PTHR43065">
    <property type="entry name" value="SENSOR HISTIDINE KINASE"/>
    <property type="match status" value="1"/>
</dbReference>
<organism evidence="9 10">
    <name type="scientific">Mojavia pulchra JT2-VF2</name>
    <dbReference type="NCBI Taxonomy" id="287848"/>
    <lineage>
        <taxon>Bacteria</taxon>
        <taxon>Bacillati</taxon>
        <taxon>Cyanobacteriota</taxon>
        <taxon>Cyanophyceae</taxon>
        <taxon>Nostocales</taxon>
        <taxon>Nostocaceae</taxon>
    </lineage>
</organism>
<feature type="coiled-coil region" evidence="6">
    <location>
        <begin position="113"/>
        <end position="143"/>
    </location>
</feature>
<protein>
    <recommendedName>
        <fullName evidence="2">histidine kinase</fullName>
        <ecNumber evidence="2">2.7.13.3</ecNumber>
    </recommendedName>
</protein>
<sequence>MHHVFEADQLTWLIVGENFVISCCYWIIGSVIAYGVWRNRVAGVDSLVVTVAIIFFSCAFGHGLHGLKMLGLIHSLLWQTVADFLTVVIALRFLSFYKSFDLLACFSQIFASKMELENKNQLLEKAMTELKQTHTQLVQQEKMSSLGQLVAGVAHEINNPVNFIYGNLAHVQEYAESLLSIVKAYQAKFPPPSQIQRLTEEVDLEFLQEDLPKILASMKVGSDRIRQIVLSLRNFSRLDEAELKTVNIHEGIDNTLMILQHRLKAKPECPEITVVKDYSNLPDVECYPGSLNQVVMNILTNAIDALEESTTQKSYQEIKDHPAQITIRTSLTAEQWVEITIQDNGIGIPEHLQQQIFEPFFTTKPIGKGTGIGMSISHQIIAERHHGKLACFSTLGKGTEFVIQIPLTQGKYGTAKQSNYVCLTHK</sequence>
<accession>A0A951UH13</accession>
<dbReference type="Gene3D" id="1.10.287.130">
    <property type="match status" value="1"/>
</dbReference>
<evidence type="ECO:0000259" key="8">
    <source>
        <dbReference type="PROSITE" id="PS50109"/>
    </source>
</evidence>
<proteinExistence type="predicted"/>